<dbReference type="InterPro" id="IPR008929">
    <property type="entry name" value="Chondroitin_lyas"/>
</dbReference>
<dbReference type="Proteomes" id="UP001243717">
    <property type="component" value="Unassembled WGS sequence"/>
</dbReference>
<dbReference type="Pfam" id="PF07940">
    <property type="entry name" value="Hepar_II_III_C"/>
    <property type="match status" value="1"/>
</dbReference>
<feature type="domain" description="Heparinase II/III-like C-terminal" evidence="2">
    <location>
        <begin position="359"/>
        <end position="532"/>
    </location>
</feature>
<evidence type="ECO:0000313" key="3">
    <source>
        <dbReference type="EMBL" id="MDQ8193643.1"/>
    </source>
</evidence>
<evidence type="ECO:0000259" key="2">
    <source>
        <dbReference type="Pfam" id="PF07940"/>
    </source>
</evidence>
<organism evidence="3 4">
    <name type="scientific">Thalassobacterium sedimentorum</name>
    <dbReference type="NCBI Taxonomy" id="3041258"/>
    <lineage>
        <taxon>Bacteria</taxon>
        <taxon>Pseudomonadati</taxon>
        <taxon>Verrucomicrobiota</taxon>
        <taxon>Opitutia</taxon>
        <taxon>Puniceicoccales</taxon>
        <taxon>Coraliomargaritaceae</taxon>
        <taxon>Thalassobacterium</taxon>
    </lineage>
</organism>
<reference evidence="3 4" key="1">
    <citation type="submission" date="2023-04" db="EMBL/GenBank/DDBJ databases">
        <title>A novel bacteria isolated from coastal sediment.</title>
        <authorList>
            <person name="Liu X.-J."/>
            <person name="Du Z.-J."/>
        </authorList>
    </citation>
    <scope>NUCLEOTIDE SEQUENCE [LARGE SCALE GENOMIC DNA]</scope>
    <source>
        <strain evidence="3 4">SDUM461004</strain>
    </source>
</reference>
<dbReference type="SUPFAM" id="SSF48230">
    <property type="entry name" value="Chondroitin AC/alginate lyase"/>
    <property type="match status" value="1"/>
</dbReference>
<dbReference type="RefSeq" id="WP_308984128.1">
    <property type="nucleotide sequence ID" value="NZ_JARXIC010000005.1"/>
</dbReference>
<proteinExistence type="predicted"/>
<name>A0ABU1AJ52_9BACT</name>
<dbReference type="Gene3D" id="2.70.98.70">
    <property type="match status" value="1"/>
</dbReference>
<keyword evidence="4" id="KW-1185">Reference proteome</keyword>
<sequence>MIRGFELTKEGHPRLFYSEDDVALLRERVNAGPLMSDLSDYVIQQADRLLDEPILERQLEGRRLLGVSRECLRRIMYWSMAYRLTDSKIYTLRAEQEMLAVAAFEDWNPDHFLDVAEMTTALAVGYDGLYHSLTMDSQVTIRNAILNLGLKASLDSKMWWLNYPNNWNQVCHGGMVLGALSIYEDTPEVSLEIVNRALTQVQSGLIMYAPDGAYPEGPGYWAYGTSYSVMMMAALERVLGSDFDLSKTPGFMASAEYILHAVGPSGVFFNYSDSGSNPGIRPELYWFAQQQNQSELVRLSEHNLRHLRTQGARLIGDDRMLPLLLIWRVGCYQSSGSMQTHWVGHGENPVAFHRTSWTDDDATFVGLKGGSPGASHGHMDVGQFVMESDGVRWAVDLGTQPYHELEAAGLDIWGGDRWKVFRFGSQGHGVLMVDGAPQLVDGVAPIVAHHADASKQYTIVDTSAVYGGQLKSAQRGVAVYQDGIVQIEDDLESLNRTSAVRWAMVTHADVDLTYPNRALLKQSEQTLLFELLSPESAILEVIDISQPRNEYDAPNPGAKLLCVTFNLAASSIARISIKLIPGTVSESDQAMPPMSDW</sequence>
<dbReference type="PANTHER" id="PTHR38045:SF1">
    <property type="entry name" value="HEPARINASE II_III-LIKE PROTEIN"/>
    <property type="match status" value="1"/>
</dbReference>
<protein>
    <submittedName>
        <fullName evidence="3">Heparinase II/III family protein</fullName>
    </submittedName>
</protein>
<comment type="subcellular location">
    <subcellularLocation>
        <location evidence="1">Cell envelope</location>
    </subcellularLocation>
</comment>
<evidence type="ECO:0000256" key="1">
    <source>
        <dbReference type="ARBA" id="ARBA00004196"/>
    </source>
</evidence>
<dbReference type="InterPro" id="IPR012480">
    <property type="entry name" value="Hepar_II_III_C"/>
</dbReference>
<dbReference type="PANTHER" id="PTHR38045">
    <property type="entry name" value="CHROMOSOME 1, WHOLE GENOME SHOTGUN SEQUENCE"/>
    <property type="match status" value="1"/>
</dbReference>
<dbReference type="EMBL" id="JARXIC010000005">
    <property type="protein sequence ID" value="MDQ8193643.1"/>
    <property type="molecule type" value="Genomic_DNA"/>
</dbReference>
<gene>
    <name evidence="3" type="ORF">QEH59_04365</name>
</gene>
<accession>A0ABU1AJ52</accession>
<evidence type="ECO:0000313" key="4">
    <source>
        <dbReference type="Proteomes" id="UP001243717"/>
    </source>
</evidence>
<comment type="caution">
    <text evidence="3">The sequence shown here is derived from an EMBL/GenBank/DDBJ whole genome shotgun (WGS) entry which is preliminary data.</text>
</comment>
<dbReference type="Gene3D" id="1.50.10.100">
    <property type="entry name" value="Chondroitin AC/alginate lyase"/>
    <property type="match status" value="1"/>
</dbReference>